<organism evidence="2 3">
    <name type="scientific">Coffea arabica</name>
    <name type="common">Arabian coffee</name>
    <dbReference type="NCBI Taxonomy" id="13443"/>
    <lineage>
        <taxon>Eukaryota</taxon>
        <taxon>Viridiplantae</taxon>
        <taxon>Streptophyta</taxon>
        <taxon>Embryophyta</taxon>
        <taxon>Tracheophyta</taxon>
        <taxon>Spermatophyta</taxon>
        <taxon>Magnoliopsida</taxon>
        <taxon>eudicotyledons</taxon>
        <taxon>Gunneridae</taxon>
        <taxon>Pentapetalae</taxon>
        <taxon>asterids</taxon>
        <taxon>lamiids</taxon>
        <taxon>Gentianales</taxon>
        <taxon>Rubiaceae</taxon>
        <taxon>Ixoroideae</taxon>
        <taxon>Gardenieae complex</taxon>
        <taxon>Bertiereae - Coffeeae clade</taxon>
        <taxon>Coffeeae</taxon>
        <taxon>Coffea</taxon>
    </lineage>
</organism>
<feature type="region of interest" description="Disordered" evidence="1">
    <location>
        <begin position="199"/>
        <end position="249"/>
    </location>
</feature>
<gene>
    <name evidence="3" type="primary">LOC140038551</name>
</gene>
<name>A0ABM4X7M8_COFAR</name>
<dbReference type="RefSeq" id="XP_071940036.1">
    <property type="nucleotide sequence ID" value="XM_072083935.1"/>
</dbReference>
<accession>A0ABM4X7M8</accession>
<keyword evidence="2" id="KW-1185">Reference proteome</keyword>
<protein>
    <submittedName>
        <fullName evidence="3">Uncharacterized protein</fullName>
    </submittedName>
</protein>
<dbReference type="GeneID" id="140038551"/>
<feature type="compositionally biased region" description="Basic residues" evidence="1">
    <location>
        <begin position="212"/>
        <end position="235"/>
    </location>
</feature>
<dbReference type="Proteomes" id="UP001652660">
    <property type="component" value="Chromosome 1c"/>
</dbReference>
<evidence type="ECO:0000256" key="1">
    <source>
        <dbReference type="SAM" id="MobiDB-lite"/>
    </source>
</evidence>
<reference evidence="2" key="1">
    <citation type="journal article" date="2025" name="Foods">
        <title>Unveiling the Microbial Signatures of Arabica Coffee Cherries: Insights into Ripeness Specific Diversity, Functional Traits, and Implications for Quality and Safety.</title>
        <authorList>
            <consortium name="RefSeq"/>
            <person name="Tenea G.N."/>
            <person name="Cifuentes V."/>
            <person name="Reyes P."/>
            <person name="Cevallos-Vallejos M."/>
        </authorList>
    </citation>
    <scope>NUCLEOTIDE SEQUENCE [LARGE SCALE GENOMIC DNA]</scope>
</reference>
<evidence type="ECO:0000313" key="3">
    <source>
        <dbReference type="RefSeq" id="XP_071940036.1"/>
    </source>
</evidence>
<evidence type="ECO:0000313" key="2">
    <source>
        <dbReference type="Proteomes" id="UP001652660"/>
    </source>
</evidence>
<sequence>MSNNLSLHTILTDCKLNDTNFLDWHSNVLLVLTHEKIEYVFDGPMPQEPKPNAPAAARNAYKKHKDDNREASCFTVASMTPQLQQQHMNMGAYDIVQHLRELFEQQSKTVRYDTSKELFRCKMAEGAPVAPHVLKIIGLIEKLAELGFKMDQDLNVDLVLQSLPDSFSQFVMNYQMNNLQHTLPQLLNVLKTAEKEIKKGKGSTGVPVITSSKKRKRQEKGFKKSKSKPAQKPKKAKADQSKATCFHYN</sequence>
<dbReference type="Pfam" id="PF14223">
    <property type="entry name" value="Retrotran_gag_2"/>
    <property type="match status" value="1"/>
</dbReference>
<proteinExistence type="predicted"/>
<reference evidence="3" key="2">
    <citation type="submission" date="2025-08" db="UniProtKB">
        <authorList>
            <consortium name="RefSeq"/>
        </authorList>
    </citation>
    <scope>IDENTIFICATION</scope>
    <source>
        <tissue evidence="3">Leaves</tissue>
    </source>
</reference>